<evidence type="ECO:0008006" key="3">
    <source>
        <dbReference type="Google" id="ProtNLM"/>
    </source>
</evidence>
<reference evidence="1 2" key="1">
    <citation type="journal article" date="2013" name="Proc. Natl. Acad. Sci. U.S.A.">
        <title>Fine-scale variation in meiotic recombination in Mimulus inferred from population shotgun sequencing.</title>
        <authorList>
            <person name="Hellsten U."/>
            <person name="Wright K.M."/>
            <person name="Jenkins J."/>
            <person name="Shu S."/>
            <person name="Yuan Y."/>
            <person name="Wessler S.R."/>
            <person name="Schmutz J."/>
            <person name="Willis J.H."/>
            <person name="Rokhsar D.S."/>
        </authorList>
    </citation>
    <scope>NUCLEOTIDE SEQUENCE [LARGE SCALE GENOMIC DNA]</scope>
    <source>
        <strain evidence="2">cv. DUN x IM62</strain>
    </source>
</reference>
<accession>A0A022PZC0</accession>
<dbReference type="Gene3D" id="3.80.10.10">
    <property type="entry name" value="Ribonuclease Inhibitor"/>
    <property type="match status" value="1"/>
</dbReference>
<proteinExistence type="predicted"/>
<dbReference type="EMBL" id="KI632223">
    <property type="protein sequence ID" value="EYU21682.1"/>
    <property type="molecule type" value="Genomic_DNA"/>
</dbReference>
<name>A0A022PZC0_ERYGU</name>
<keyword evidence="2" id="KW-1185">Reference proteome</keyword>
<dbReference type="PANTHER" id="PTHR34145:SF68">
    <property type="entry name" value="FBD DOMAIN-CONTAINING PROTEIN"/>
    <property type="match status" value="1"/>
</dbReference>
<protein>
    <recommendedName>
        <fullName evidence="3">FBD domain-containing protein</fullName>
    </recommendedName>
</protein>
<evidence type="ECO:0000313" key="2">
    <source>
        <dbReference type="Proteomes" id="UP000030748"/>
    </source>
</evidence>
<dbReference type="InterPro" id="IPR053772">
    <property type="entry name" value="At1g61320/At1g61330-like"/>
</dbReference>
<dbReference type="PANTHER" id="PTHR34145">
    <property type="entry name" value="OS02G0105600 PROTEIN"/>
    <property type="match status" value="1"/>
</dbReference>
<feature type="non-terminal residue" evidence="1">
    <location>
        <position position="1"/>
    </location>
</feature>
<gene>
    <name evidence="1" type="ORF">MIMGU_mgv1a025573mg</name>
</gene>
<sequence length="325" mass="37062">KWVLFAMHKQVKRFDLDLSVPDKFFALWLNLSFACCLRSGNVFLSLRSVRLVSVDIKDEMVRYFLDSCPYIEKISIRGSVDTKDVEFVDPLPYMKVLEISECCNIQSLVISVKNLVSCTYEGNELGSFPVKNVPNLSELTLGGSVARQIFPHDLPQLHALKRLELSIVSQVGRSLLLLTSLIKASPQLHEFKIKSLVPFPEVTSVEADVFYHKNLNAVEIDGYCGCASEDEFIGPLCKIAATSLKTVIIDTDCDYYRDHPDYKYIIVMYRPRQDGKLPMMKGVKKRKRAHEEPIEDGHMNRFDAKKHAERFASCFPPFGIKFIVR</sequence>
<dbReference type="STRING" id="4155.A0A022PZC0"/>
<evidence type="ECO:0000313" key="1">
    <source>
        <dbReference type="EMBL" id="EYU21682.1"/>
    </source>
</evidence>
<dbReference type="SUPFAM" id="SSF52047">
    <property type="entry name" value="RNI-like"/>
    <property type="match status" value="1"/>
</dbReference>
<organism evidence="1 2">
    <name type="scientific">Erythranthe guttata</name>
    <name type="common">Yellow monkey flower</name>
    <name type="synonym">Mimulus guttatus</name>
    <dbReference type="NCBI Taxonomy" id="4155"/>
    <lineage>
        <taxon>Eukaryota</taxon>
        <taxon>Viridiplantae</taxon>
        <taxon>Streptophyta</taxon>
        <taxon>Embryophyta</taxon>
        <taxon>Tracheophyta</taxon>
        <taxon>Spermatophyta</taxon>
        <taxon>Magnoliopsida</taxon>
        <taxon>eudicotyledons</taxon>
        <taxon>Gunneridae</taxon>
        <taxon>Pentapetalae</taxon>
        <taxon>asterids</taxon>
        <taxon>lamiids</taxon>
        <taxon>Lamiales</taxon>
        <taxon>Phrymaceae</taxon>
        <taxon>Erythranthe</taxon>
    </lineage>
</organism>
<dbReference type="InterPro" id="IPR032675">
    <property type="entry name" value="LRR_dom_sf"/>
</dbReference>
<dbReference type="AlphaFoldDB" id="A0A022PZC0"/>
<dbReference type="Proteomes" id="UP000030748">
    <property type="component" value="Unassembled WGS sequence"/>
</dbReference>